<evidence type="ECO:0000256" key="2">
    <source>
        <dbReference type="ARBA" id="ARBA00022679"/>
    </source>
</evidence>
<comment type="caution">
    <text evidence="6">The sequence shown here is derived from an EMBL/GenBank/DDBJ whole genome shotgun (WGS) entry which is preliminary data.</text>
</comment>
<sequence length="359" mass="38976">MTSKSSAPRRILVVGPSWVGDMVMAQSLFMALKAQNPAVIIDVLASSWSRPLLARMPQVSQAIDLPFAHGELGLRRRYALGRELRNKHYDQTILLPNSFKSALVPWFARIPMRTGWRGEMRSWILNDSRVLAPTQLPLMVQRFLALALPASAELPAALPDPIPVPQLQSDPDQVLAAMRAFELARSPSVLALCPGAEFGDAKQWPAAHYAAVASAHLDAGGQVWLFGSAKDREVTEDIVAQVAGPLRHGCHNLAGRTSLAQAIDLLSVADAVVSNDSGLMHIAAALHRPVVAVYGSTSPEFTPPLTDRVELLSTDIECRPCFQRTCPLGHKRCLTELSPARVIGALQRLSHPLIATRTS</sequence>
<dbReference type="EC" id="2.4.99.24" evidence="4"/>
<dbReference type="CDD" id="cd03789">
    <property type="entry name" value="GT9_LPS_heptosyltransferase"/>
    <property type="match status" value="1"/>
</dbReference>
<dbReference type="InterPro" id="IPR051199">
    <property type="entry name" value="LPS_LOS_Heptosyltrfase"/>
</dbReference>
<evidence type="ECO:0000256" key="1">
    <source>
        <dbReference type="ARBA" id="ARBA00022676"/>
    </source>
</evidence>
<evidence type="ECO:0000256" key="4">
    <source>
        <dbReference type="ARBA" id="ARBA00044042"/>
    </source>
</evidence>
<comment type="similarity">
    <text evidence="3">Belongs to the glycosyltransferase 9 family.</text>
</comment>
<dbReference type="Pfam" id="PF01075">
    <property type="entry name" value="Glyco_transf_9"/>
    <property type="match status" value="1"/>
</dbReference>
<dbReference type="GO" id="GO:0008713">
    <property type="term" value="F:ADP-heptose-lipopolysaccharide heptosyltransferase activity"/>
    <property type="evidence" value="ECO:0007669"/>
    <property type="project" value="UniProtKB-EC"/>
</dbReference>
<dbReference type="EMBL" id="LAZR01000008">
    <property type="protein sequence ID" value="KKO09101.1"/>
    <property type="molecule type" value="Genomic_DNA"/>
</dbReference>
<protein>
    <recommendedName>
        <fullName evidence="4">lipopolysaccharide heptosyltransferase II</fullName>
        <ecNumber evidence="4">2.4.99.24</ecNumber>
    </recommendedName>
</protein>
<name>A0A0F9VVK7_9ZZZZ</name>
<dbReference type="Gene3D" id="3.40.50.2000">
    <property type="entry name" value="Glycogen Phosphorylase B"/>
    <property type="match status" value="2"/>
</dbReference>
<dbReference type="PANTHER" id="PTHR30160:SF7">
    <property type="entry name" value="ADP-HEPTOSE--LPS HEPTOSYLTRANSFERASE 2"/>
    <property type="match status" value="1"/>
</dbReference>
<dbReference type="FunFam" id="3.40.50.2000:FF:000023">
    <property type="entry name" value="ADP-heptose--LPS heptosyltransferase II"/>
    <property type="match status" value="1"/>
</dbReference>
<dbReference type="SUPFAM" id="SSF53756">
    <property type="entry name" value="UDP-Glycosyltransferase/glycogen phosphorylase"/>
    <property type="match status" value="1"/>
</dbReference>
<dbReference type="AlphaFoldDB" id="A0A0F9VVK7"/>
<dbReference type="InterPro" id="IPR011910">
    <property type="entry name" value="RfaF"/>
</dbReference>
<dbReference type="GO" id="GO:0005829">
    <property type="term" value="C:cytosol"/>
    <property type="evidence" value="ECO:0007669"/>
    <property type="project" value="TreeGrafter"/>
</dbReference>
<organism evidence="6">
    <name type="scientific">marine sediment metagenome</name>
    <dbReference type="NCBI Taxonomy" id="412755"/>
    <lineage>
        <taxon>unclassified sequences</taxon>
        <taxon>metagenomes</taxon>
        <taxon>ecological metagenomes</taxon>
    </lineage>
</organism>
<evidence type="ECO:0000313" key="6">
    <source>
        <dbReference type="EMBL" id="KKO09101.1"/>
    </source>
</evidence>
<keyword evidence="2" id="KW-0808">Transferase</keyword>
<dbReference type="InterPro" id="IPR002201">
    <property type="entry name" value="Glyco_trans_9"/>
</dbReference>
<proteinExistence type="inferred from homology"/>
<accession>A0A0F9VVK7</accession>
<evidence type="ECO:0000256" key="3">
    <source>
        <dbReference type="ARBA" id="ARBA00043995"/>
    </source>
</evidence>
<keyword evidence="1" id="KW-0328">Glycosyltransferase</keyword>
<dbReference type="NCBIfam" id="TIGR02195">
    <property type="entry name" value="heptsyl_trn_II"/>
    <property type="match status" value="1"/>
</dbReference>
<gene>
    <name evidence="6" type="ORF">LCGC14_0042200</name>
</gene>
<dbReference type="GO" id="GO:0009244">
    <property type="term" value="P:lipopolysaccharide core region biosynthetic process"/>
    <property type="evidence" value="ECO:0007669"/>
    <property type="project" value="TreeGrafter"/>
</dbReference>
<comment type="catalytic activity">
    <reaction evidence="5">
        <text>an L-alpha-D-Hep-(1-&gt;5)-[alpha-Kdo-(2-&gt;4)]-alpha-Kdo-(2-&gt;6)-lipid A + ADP-L-glycero-beta-D-manno-heptose = an L-alpha-D-Hep-(1-&gt;3)-L-alpha-D-Hep-(1-&gt;5)-[alpha-Kdo-(2-&gt;4)]-alpha-Kdo-(2-&gt;6)-lipid A + ADP + H(+)</text>
        <dbReference type="Rhea" id="RHEA:74071"/>
        <dbReference type="ChEBI" id="CHEBI:15378"/>
        <dbReference type="ChEBI" id="CHEBI:61506"/>
        <dbReference type="ChEBI" id="CHEBI:193068"/>
        <dbReference type="ChEBI" id="CHEBI:193069"/>
        <dbReference type="ChEBI" id="CHEBI:456216"/>
        <dbReference type="EC" id="2.4.99.24"/>
    </reaction>
</comment>
<dbReference type="PANTHER" id="PTHR30160">
    <property type="entry name" value="TETRAACYLDISACCHARIDE 4'-KINASE-RELATED"/>
    <property type="match status" value="1"/>
</dbReference>
<evidence type="ECO:0000256" key="5">
    <source>
        <dbReference type="ARBA" id="ARBA00047503"/>
    </source>
</evidence>
<reference evidence="6" key="1">
    <citation type="journal article" date="2015" name="Nature">
        <title>Complex archaea that bridge the gap between prokaryotes and eukaryotes.</title>
        <authorList>
            <person name="Spang A."/>
            <person name="Saw J.H."/>
            <person name="Jorgensen S.L."/>
            <person name="Zaremba-Niedzwiedzka K."/>
            <person name="Martijn J."/>
            <person name="Lind A.E."/>
            <person name="van Eijk R."/>
            <person name="Schleper C."/>
            <person name="Guy L."/>
            <person name="Ettema T.J."/>
        </authorList>
    </citation>
    <scope>NUCLEOTIDE SEQUENCE</scope>
</reference>